<comment type="cofactor">
    <cofactor evidence="1">
        <name>pyridoxal 5'-phosphate</name>
        <dbReference type="ChEBI" id="CHEBI:597326"/>
    </cofactor>
</comment>
<protein>
    <recommendedName>
        <fullName evidence="4">Tryptophan synthase beta chain-like PALP domain-containing protein</fullName>
    </recommendedName>
</protein>
<dbReference type="PANTHER" id="PTHR10314">
    <property type="entry name" value="CYSTATHIONINE BETA-SYNTHASE"/>
    <property type="match status" value="1"/>
</dbReference>
<proteinExistence type="inferred from homology"/>
<organism evidence="5">
    <name type="scientific">marine sediment metagenome</name>
    <dbReference type="NCBI Taxonomy" id="412755"/>
    <lineage>
        <taxon>unclassified sequences</taxon>
        <taxon>metagenomes</taxon>
        <taxon>ecological metagenomes</taxon>
    </lineage>
</organism>
<dbReference type="GO" id="GO:0009069">
    <property type="term" value="P:serine family amino acid metabolic process"/>
    <property type="evidence" value="ECO:0007669"/>
    <property type="project" value="UniProtKB-ARBA"/>
</dbReference>
<evidence type="ECO:0000259" key="4">
    <source>
        <dbReference type="Pfam" id="PF00291"/>
    </source>
</evidence>
<comment type="caution">
    <text evidence="5">The sequence shown here is derived from an EMBL/GenBank/DDBJ whole genome shotgun (WGS) entry which is preliminary data.</text>
</comment>
<evidence type="ECO:0000256" key="2">
    <source>
        <dbReference type="ARBA" id="ARBA00007103"/>
    </source>
</evidence>
<name>A0A0F9H8M5_9ZZZZ</name>
<dbReference type="Gene3D" id="3.40.50.1100">
    <property type="match status" value="2"/>
</dbReference>
<comment type="similarity">
    <text evidence="2">Belongs to the cysteine synthase/cystathionine beta-synthase family.</text>
</comment>
<evidence type="ECO:0000256" key="3">
    <source>
        <dbReference type="ARBA" id="ARBA00022898"/>
    </source>
</evidence>
<sequence>MASTAITDTDILNKVGNTPVVKLDSLSTEKTTYFAKLEGHNPFGSVKDRAAFWMIKDGEEKGILKKNHSIIIEPTSGNTGIALTGIGNLLGYKVEIVIPEKVSDETKDIIRSLGAKVFETSDDLCPKVGAGTDQSIALATSIASSRPDTYYSPNQYANEANFMGHYKGTGPEIWKQTDGKVTHFFTGVGTGGTITGIGTYLKEKNPEIKIIGCQPQQNHLIQGWRNFEESAKPDLFLKRENVVDDWIYVTNAEAFGVVKEVFEKDGLLISPSSAAVYASMKKYPIESGHVVGIFADDGRKFKSVYDEQNVMTEEEFEKDLKEAKHVSKIAYM</sequence>
<dbReference type="GO" id="GO:0044272">
    <property type="term" value="P:sulfur compound biosynthetic process"/>
    <property type="evidence" value="ECO:0007669"/>
    <property type="project" value="UniProtKB-ARBA"/>
</dbReference>
<reference evidence="5" key="1">
    <citation type="journal article" date="2015" name="Nature">
        <title>Complex archaea that bridge the gap between prokaryotes and eukaryotes.</title>
        <authorList>
            <person name="Spang A."/>
            <person name="Saw J.H."/>
            <person name="Jorgensen S.L."/>
            <person name="Zaremba-Niedzwiedzka K."/>
            <person name="Martijn J."/>
            <person name="Lind A.E."/>
            <person name="van Eijk R."/>
            <person name="Schleper C."/>
            <person name="Guy L."/>
            <person name="Ettema T.J."/>
        </authorList>
    </citation>
    <scope>NUCLEOTIDE SEQUENCE</scope>
</reference>
<gene>
    <name evidence="5" type="ORF">LCGC14_2094230</name>
</gene>
<dbReference type="Pfam" id="PF00291">
    <property type="entry name" value="PALP"/>
    <property type="match status" value="1"/>
</dbReference>
<evidence type="ECO:0000313" key="5">
    <source>
        <dbReference type="EMBL" id="KKL71507.1"/>
    </source>
</evidence>
<dbReference type="FunFam" id="3.40.50.1100:FF:000003">
    <property type="entry name" value="Cystathionine beta-synthase"/>
    <property type="match status" value="1"/>
</dbReference>
<dbReference type="CDD" id="cd01561">
    <property type="entry name" value="CBS_like"/>
    <property type="match status" value="1"/>
</dbReference>
<feature type="domain" description="Tryptophan synthase beta chain-like PALP" evidence="4">
    <location>
        <begin position="13"/>
        <end position="291"/>
    </location>
</feature>
<dbReference type="InterPro" id="IPR001926">
    <property type="entry name" value="TrpB-like_PALP"/>
</dbReference>
<dbReference type="InterPro" id="IPR036052">
    <property type="entry name" value="TrpB-like_PALP_sf"/>
</dbReference>
<evidence type="ECO:0000256" key="1">
    <source>
        <dbReference type="ARBA" id="ARBA00001933"/>
    </source>
</evidence>
<dbReference type="EMBL" id="LAZR01025571">
    <property type="protein sequence ID" value="KKL71507.1"/>
    <property type="molecule type" value="Genomic_DNA"/>
</dbReference>
<accession>A0A0F9H8M5</accession>
<dbReference type="GO" id="GO:0006534">
    <property type="term" value="P:cysteine metabolic process"/>
    <property type="evidence" value="ECO:0007669"/>
    <property type="project" value="UniProtKB-ARBA"/>
</dbReference>
<dbReference type="InterPro" id="IPR050214">
    <property type="entry name" value="Cys_Synth/Cystath_Beta-Synth"/>
</dbReference>
<keyword evidence="3" id="KW-0663">Pyridoxal phosphate</keyword>
<dbReference type="SUPFAM" id="SSF53686">
    <property type="entry name" value="Tryptophan synthase beta subunit-like PLP-dependent enzymes"/>
    <property type="match status" value="1"/>
</dbReference>
<dbReference type="AlphaFoldDB" id="A0A0F9H8M5"/>